<name>A0A8X6VQ27_TRICX</name>
<gene>
    <name evidence="1" type="ORF">TNCV_1572661</name>
</gene>
<organism evidence="1 2">
    <name type="scientific">Trichonephila clavipes</name>
    <name type="common">Golden silk orbweaver</name>
    <name type="synonym">Nephila clavipes</name>
    <dbReference type="NCBI Taxonomy" id="2585209"/>
    <lineage>
        <taxon>Eukaryota</taxon>
        <taxon>Metazoa</taxon>
        <taxon>Ecdysozoa</taxon>
        <taxon>Arthropoda</taxon>
        <taxon>Chelicerata</taxon>
        <taxon>Arachnida</taxon>
        <taxon>Araneae</taxon>
        <taxon>Araneomorphae</taxon>
        <taxon>Entelegynae</taxon>
        <taxon>Araneoidea</taxon>
        <taxon>Nephilidae</taxon>
        <taxon>Trichonephila</taxon>
    </lineage>
</organism>
<accession>A0A8X6VQ27</accession>
<comment type="caution">
    <text evidence="1">The sequence shown here is derived from an EMBL/GenBank/DDBJ whole genome shotgun (WGS) entry which is preliminary data.</text>
</comment>
<dbReference type="AlphaFoldDB" id="A0A8X6VQ27"/>
<dbReference type="EMBL" id="BMAU01021334">
    <property type="protein sequence ID" value="GFY15455.1"/>
    <property type="molecule type" value="Genomic_DNA"/>
</dbReference>
<evidence type="ECO:0000313" key="2">
    <source>
        <dbReference type="Proteomes" id="UP000887159"/>
    </source>
</evidence>
<protein>
    <submittedName>
        <fullName evidence="1">Uncharacterized protein</fullName>
    </submittedName>
</protein>
<proteinExistence type="predicted"/>
<evidence type="ECO:0000313" key="1">
    <source>
        <dbReference type="EMBL" id="GFY15455.1"/>
    </source>
</evidence>
<dbReference type="Proteomes" id="UP000887159">
    <property type="component" value="Unassembled WGS sequence"/>
</dbReference>
<reference evidence="1" key="1">
    <citation type="submission" date="2020-08" db="EMBL/GenBank/DDBJ databases">
        <title>Multicomponent nature underlies the extraordinary mechanical properties of spider dragline silk.</title>
        <authorList>
            <person name="Kono N."/>
            <person name="Nakamura H."/>
            <person name="Mori M."/>
            <person name="Yoshida Y."/>
            <person name="Ohtoshi R."/>
            <person name="Malay A.D."/>
            <person name="Moran D.A.P."/>
            <person name="Tomita M."/>
            <person name="Numata K."/>
            <person name="Arakawa K."/>
        </authorList>
    </citation>
    <scope>NUCLEOTIDE SEQUENCE</scope>
</reference>
<sequence>MVLKMFRPFVSKTWGELLSAPFFVRNPPRTPPGLGRDTVVDWNFCFLATPCRRVSPPRGQHQFRGGIFGCRILAALGGVFPSPPLLSKTKRLSKRRRD</sequence>
<keyword evidence="2" id="KW-1185">Reference proteome</keyword>